<dbReference type="InterPro" id="IPR013320">
    <property type="entry name" value="ConA-like_dom_sf"/>
</dbReference>
<reference evidence="2" key="1">
    <citation type="submission" date="2016-04" db="EMBL/GenBank/DDBJ databases">
        <authorList>
            <person name="Osei Sekyere J."/>
            <person name="Sivertsen A."/>
            <person name="Pedersen A.T."/>
            <person name="Sundsfjord A."/>
        </authorList>
    </citation>
    <scope>NUCLEOTIDE SEQUENCE [LARGE SCALE GENOMIC DNA]</scope>
    <source>
        <strain evidence="2">945174350</strain>
    </source>
</reference>
<dbReference type="SUPFAM" id="SSF49899">
    <property type="entry name" value="Concanavalin A-like lectins/glucanases"/>
    <property type="match status" value="1"/>
</dbReference>
<name>A0A6H2ZSS9_SERMA</name>
<organism evidence="1 2">
    <name type="scientific">Serratia marcescens</name>
    <dbReference type="NCBI Taxonomy" id="615"/>
    <lineage>
        <taxon>Bacteria</taxon>
        <taxon>Pseudomonadati</taxon>
        <taxon>Pseudomonadota</taxon>
        <taxon>Gammaproteobacteria</taxon>
        <taxon>Enterobacterales</taxon>
        <taxon>Yersiniaceae</taxon>
        <taxon>Serratia</taxon>
    </lineage>
</organism>
<evidence type="ECO:0000313" key="1">
    <source>
        <dbReference type="EMBL" id="OCO80614.1"/>
    </source>
</evidence>
<sequence length="241" mass="26011">MSGVRIFCNSYIPVDNWDHEFVVVNSRLVSENPLPALVSFDLLNPLDNSGNGHKVTKAGGIIKPYGLDFNRANGGSTTDFIANKDSISVLCAVKVNGTDAYNTFLDSRTINSSTSSGFAVDFSRATQKLRLNLTYPSGANEVVQFPTFVAGEWNILCFTLSPTVIRGENHLGEVITKDFSSPINVGQWASPLLLGKSVTNGTCDGSVGFVAVYDGYWTPEQRKAAIQTGREVMTARGESIS</sequence>
<dbReference type="EMBL" id="LJEX02000133">
    <property type="protein sequence ID" value="OCO80614.1"/>
    <property type="molecule type" value="Genomic_DNA"/>
</dbReference>
<dbReference type="AlphaFoldDB" id="A0A6H2ZSS9"/>
<proteinExistence type="predicted"/>
<accession>A0A6H2ZSS9</accession>
<dbReference type="Gene3D" id="2.60.120.200">
    <property type="match status" value="1"/>
</dbReference>
<gene>
    <name evidence="1" type="ORF">AN695_0224905</name>
</gene>
<comment type="caution">
    <text evidence="1">The sequence shown here is derived from an EMBL/GenBank/DDBJ whole genome shotgun (WGS) entry which is preliminary data.</text>
</comment>
<dbReference type="Proteomes" id="UP000050489">
    <property type="component" value="Unassembled WGS sequence"/>
</dbReference>
<evidence type="ECO:0000313" key="2">
    <source>
        <dbReference type="Proteomes" id="UP000050489"/>
    </source>
</evidence>
<evidence type="ECO:0008006" key="3">
    <source>
        <dbReference type="Google" id="ProtNLM"/>
    </source>
</evidence>
<protein>
    <recommendedName>
        <fullName evidence="3">LamG domain-containing protein</fullName>
    </recommendedName>
</protein>